<feature type="transmembrane region" description="Helical" evidence="10">
    <location>
        <begin position="189"/>
        <end position="211"/>
    </location>
</feature>
<comment type="catalytic activity">
    <reaction evidence="9 10">
        <text>L-cysteinyl-[protein] + hexadecanoyl-CoA = S-hexadecanoyl-L-cysteinyl-[protein] + CoA</text>
        <dbReference type="Rhea" id="RHEA:36683"/>
        <dbReference type="Rhea" id="RHEA-COMP:10131"/>
        <dbReference type="Rhea" id="RHEA-COMP:11032"/>
        <dbReference type="ChEBI" id="CHEBI:29950"/>
        <dbReference type="ChEBI" id="CHEBI:57287"/>
        <dbReference type="ChEBI" id="CHEBI:57379"/>
        <dbReference type="ChEBI" id="CHEBI:74151"/>
        <dbReference type="EC" id="2.3.1.225"/>
    </reaction>
</comment>
<dbReference type="InterPro" id="IPR039859">
    <property type="entry name" value="PFA4/ZDH16/20/ERF2-like"/>
</dbReference>
<feature type="transmembrane region" description="Helical" evidence="10">
    <location>
        <begin position="40"/>
        <end position="57"/>
    </location>
</feature>
<dbReference type="AlphaFoldDB" id="A0AAV5S3T0"/>
<keyword evidence="6" id="KW-0564">Palmitate</keyword>
<dbReference type="Proteomes" id="UP001377567">
    <property type="component" value="Unassembled WGS sequence"/>
</dbReference>
<evidence type="ECO:0000256" key="9">
    <source>
        <dbReference type="ARBA" id="ARBA00048048"/>
    </source>
</evidence>
<keyword evidence="5 10" id="KW-0472">Membrane</keyword>
<feature type="transmembrane region" description="Helical" evidence="10">
    <location>
        <begin position="154"/>
        <end position="177"/>
    </location>
</feature>
<sequence>MTGKHKMSFTSVFPKAFTTILFAWTYYITVTRVTVCPSKFVLVISTLLVAIALYTYFRVVVVGPGSPLDFPDLAIRNMTDVENGTELPPEYLTRKSLTIKHDGRFRVCQTCKFWKPDRCHHCSTCERCILKMDHHCPWFADCIGFLNQKLFIQFLLYTTVYSVWVFTLMSAELSVWFRAGGFEYEFINIPVLQVWIVALVITISMLVFSWFTVRQLVMNQTTNEMYGVRRYRREFEIRHGMPPASDVNVFDLGSASANWRDVMGDSWVEWLLPIKTFKYVRSRNTRDEKGLYFDVSQSPQSQGLLQDADLQDRLVRRLTPRSSLDTDLHHV</sequence>
<dbReference type="GO" id="GO:0019706">
    <property type="term" value="F:protein-cysteine S-palmitoyltransferase activity"/>
    <property type="evidence" value="ECO:0007669"/>
    <property type="project" value="UniProtKB-EC"/>
</dbReference>
<evidence type="ECO:0000313" key="13">
    <source>
        <dbReference type="Proteomes" id="UP001377567"/>
    </source>
</evidence>
<protein>
    <recommendedName>
        <fullName evidence="10">Palmitoyltransferase</fullName>
        <ecNumber evidence="10">2.3.1.225</ecNumber>
    </recommendedName>
</protein>
<comment type="domain">
    <text evidence="10">The DHHC domain is required for palmitoyltransferase activity.</text>
</comment>
<dbReference type="EC" id="2.3.1.225" evidence="10"/>
<dbReference type="InterPro" id="IPR001594">
    <property type="entry name" value="Palmitoyltrfase_DHHC"/>
</dbReference>
<feature type="transmembrane region" description="Helical" evidence="10">
    <location>
        <begin position="12"/>
        <end position="28"/>
    </location>
</feature>
<keyword evidence="2 10" id="KW-0808">Transferase</keyword>
<evidence type="ECO:0000256" key="1">
    <source>
        <dbReference type="ARBA" id="ARBA00004141"/>
    </source>
</evidence>
<dbReference type="PANTHER" id="PTHR12246">
    <property type="entry name" value="PALMITOYLTRANSFERASE ZDHHC16"/>
    <property type="match status" value="1"/>
</dbReference>
<dbReference type="PROSITE" id="PS50216">
    <property type="entry name" value="DHHC"/>
    <property type="match status" value="1"/>
</dbReference>
<organism evidence="12 13">
    <name type="scientific">Maudiozyma humilis</name>
    <name type="common">Sour dough yeast</name>
    <name type="synonym">Kazachstania humilis</name>
    <dbReference type="NCBI Taxonomy" id="51915"/>
    <lineage>
        <taxon>Eukaryota</taxon>
        <taxon>Fungi</taxon>
        <taxon>Dikarya</taxon>
        <taxon>Ascomycota</taxon>
        <taxon>Saccharomycotina</taxon>
        <taxon>Saccharomycetes</taxon>
        <taxon>Saccharomycetales</taxon>
        <taxon>Saccharomycetaceae</taxon>
        <taxon>Maudiozyma</taxon>
    </lineage>
</organism>
<dbReference type="EMBL" id="BTGD01000011">
    <property type="protein sequence ID" value="GMM57349.1"/>
    <property type="molecule type" value="Genomic_DNA"/>
</dbReference>
<evidence type="ECO:0000256" key="10">
    <source>
        <dbReference type="RuleBase" id="RU079119"/>
    </source>
</evidence>
<evidence type="ECO:0000259" key="11">
    <source>
        <dbReference type="Pfam" id="PF01529"/>
    </source>
</evidence>
<comment type="similarity">
    <text evidence="10">Belongs to the DHHC palmitoyltransferase family.</text>
</comment>
<evidence type="ECO:0000256" key="3">
    <source>
        <dbReference type="ARBA" id="ARBA00022692"/>
    </source>
</evidence>
<evidence type="ECO:0000256" key="6">
    <source>
        <dbReference type="ARBA" id="ARBA00023139"/>
    </source>
</evidence>
<evidence type="ECO:0000256" key="4">
    <source>
        <dbReference type="ARBA" id="ARBA00022989"/>
    </source>
</evidence>
<keyword evidence="13" id="KW-1185">Reference proteome</keyword>
<dbReference type="GO" id="GO:0016020">
    <property type="term" value="C:membrane"/>
    <property type="evidence" value="ECO:0007669"/>
    <property type="project" value="UniProtKB-SubCell"/>
</dbReference>
<accession>A0AAV5S3T0</accession>
<comment type="caution">
    <text evidence="12">The sequence shown here is derived from an EMBL/GenBank/DDBJ whole genome shotgun (WGS) entry which is preliminary data.</text>
</comment>
<evidence type="ECO:0000256" key="2">
    <source>
        <dbReference type="ARBA" id="ARBA00022679"/>
    </source>
</evidence>
<gene>
    <name evidence="12" type="ORF">DAKH74_039650</name>
</gene>
<evidence type="ECO:0000313" key="12">
    <source>
        <dbReference type="EMBL" id="GMM57349.1"/>
    </source>
</evidence>
<keyword evidence="3 10" id="KW-0812">Transmembrane</keyword>
<reference evidence="12 13" key="1">
    <citation type="journal article" date="2023" name="Elife">
        <title>Identification of key yeast species and microbe-microbe interactions impacting larval growth of Drosophila in the wild.</title>
        <authorList>
            <person name="Mure A."/>
            <person name="Sugiura Y."/>
            <person name="Maeda R."/>
            <person name="Honda K."/>
            <person name="Sakurai N."/>
            <person name="Takahashi Y."/>
            <person name="Watada M."/>
            <person name="Katoh T."/>
            <person name="Gotoh A."/>
            <person name="Gotoh Y."/>
            <person name="Taniguchi I."/>
            <person name="Nakamura K."/>
            <person name="Hayashi T."/>
            <person name="Katayama T."/>
            <person name="Uemura T."/>
            <person name="Hattori Y."/>
        </authorList>
    </citation>
    <scope>NUCLEOTIDE SEQUENCE [LARGE SCALE GENOMIC DNA]</scope>
    <source>
        <strain evidence="12 13">KH-74</strain>
    </source>
</reference>
<keyword evidence="4 10" id="KW-1133">Transmembrane helix</keyword>
<dbReference type="Pfam" id="PF01529">
    <property type="entry name" value="DHHC"/>
    <property type="match status" value="1"/>
</dbReference>
<evidence type="ECO:0000256" key="7">
    <source>
        <dbReference type="ARBA" id="ARBA00023288"/>
    </source>
</evidence>
<keyword evidence="8 10" id="KW-0012">Acyltransferase</keyword>
<evidence type="ECO:0000256" key="5">
    <source>
        <dbReference type="ARBA" id="ARBA00023136"/>
    </source>
</evidence>
<keyword evidence="7" id="KW-0449">Lipoprotein</keyword>
<feature type="domain" description="Palmitoyltransferase DHHC" evidence="11">
    <location>
        <begin position="104"/>
        <end position="226"/>
    </location>
</feature>
<evidence type="ECO:0000256" key="8">
    <source>
        <dbReference type="ARBA" id="ARBA00023315"/>
    </source>
</evidence>
<name>A0AAV5S3T0_MAUHU</name>
<comment type="subcellular location">
    <subcellularLocation>
        <location evidence="1">Membrane</location>
        <topology evidence="1">Multi-pass membrane protein</topology>
    </subcellularLocation>
</comment>
<proteinExistence type="inferred from homology"/>